<dbReference type="Gene3D" id="3.30.160.150">
    <property type="entry name" value="Lipoprotein like domain"/>
    <property type="match status" value="1"/>
</dbReference>
<gene>
    <name evidence="1" type="ordered locus">Rru_A3630</name>
</gene>
<dbReference type="HOGENOM" id="CLU_1480923_0_0_5"/>
<dbReference type="InterPro" id="IPR007485">
    <property type="entry name" value="LPS_assembly_LptE"/>
</dbReference>
<dbReference type="PhylomeDB" id="Q2RN71"/>
<dbReference type="KEGG" id="rru:Rru_A3630"/>
<proteinExistence type="predicted"/>
<evidence type="ECO:0000313" key="1">
    <source>
        <dbReference type="EMBL" id="ABC24424.1"/>
    </source>
</evidence>
<dbReference type="PATRIC" id="fig|269796.9.peg.3751"/>
<dbReference type="EMBL" id="CP000230">
    <property type="protein sequence ID" value="ABC24424.1"/>
    <property type="molecule type" value="Genomic_DNA"/>
</dbReference>
<keyword evidence="2" id="KW-1185">Reference proteome</keyword>
<name>Q2RN71_RHORT</name>
<dbReference type="EnsemblBacteria" id="ABC24424">
    <property type="protein sequence ID" value="ABC24424"/>
    <property type="gene ID" value="Rru_A3630"/>
</dbReference>
<dbReference type="RefSeq" id="WP_011391377.1">
    <property type="nucleotide sequence ID" value="NC_007643.1"/>
</dbReference>
<protein>
    <submittedName>
        <fullName evidence="1">Twin-arginine translocation pathway signal</fullName>
    </submittedName>
</protein>
<dbReference type="GO" id="GO:0019867">
    <property type="term" value="C:outer membrane"/>
    <property type="evidence" value="ECO:0007669"/>
    <property type="project" value="InterPro"/>
</dbReference>
<dbReference type="eggNOG" id="COG5468">
    <property type="taxonomic scope" value="Bacteria"/>
</dbReference>
<dbReference type="AlphaFoldDB" id="Q2RN71"/>
<organism evidence="1 2">
    <name type="scientific">Rhodospirillum rubrum (strain ATCC 11170 / ATH 1.1.1 / DSM 467 / LMG 4362 / NCIMB 8255 / S1)</name>
    <dbReference type="NCBI Taxonomy" id="269796"/>
    <lineage>
        <taxon>Bacteria</taxon>
        <taxon>Pseudomonadati</taxon>
        <taxon>Pseudomonadota</taxon>
        <taxon>Alphaproteobacteria</taxon>
        <taxon>Rhodospirillales</taxon>
        <taxon>Rhodospirillaceae</taxon>
        <taxon>Rhodospirillum</taxon>
    </lineage>
</organism>
<reference evidence="1 2" key="1">
    <citation type="journal article" date="2011" name="Stand. Genomic Sci.">
        <title>Complete genome sequence of Rhodospirillum rubrum type strain (S1).</title>
        <authorList>
            <person name="Munk A.C."/>
            <person name="Copeland A."/>
            <person name="Lucas S."/>
            <person name="Lapidus A."/>
            <person name="Del Rio T.G."/>
            <person name="Barry K."/>
            <person name="Detter J.C."/>
            <person name="Hammon N."/>
            <person name="Israni S."/>
            <person name="Pitluck S."/>
            <person name="Brettin T."/>
            <person name="Bruce D."/>
            <person name="Han C."/>
            <person name="Tapia R."/>
            <person name="Gilna P."/>
            <person name="Schmutz J."/>
            <person name="Larimer F."/>
            <person name="Land M."/>
            <person name="Kyrpides N.C."/>
            <person name="Mavromatis K."/>
            <person name="Richardson P."/>
            <person name="Rohde M."/>
            <person name="Goker M."/>
            <person name="Klenk H.P."/>
            <person name="Zhang Y."/>
            <person name="Roberts G.P."/>
            <person name="Reslewic S."/>
            <person name="Schwartz D.C."/>
        </authorList>
    </citation>
    <scope>NUCLEOTIDE SEQUENCE [LARGE SCALE GENOMIC DNA]</scope>
    <source>
        <strain evidence="2">ATCC 11170 / ATH 1.1.1 / DSM 467 / LMG 4362 / NCIMB 8255 / S1</strain>
    </source>
</reference>
<dbReference type="GO" id="GO:0043165">
    <property type="term" value="P:Gram-negative-bacterium-type cell outer membrane assembly"/>
    <property type="evidence" value="ECO:0007669"/>
    <property type="project" value="InterPro"/>
</dbReference>
<evidence type="ECO:0000313" key="2">
    <source>
        <dbReference type="Proteomes" id="UP000001929"/>
    </source>
</evidence>
<accession>Q2RN71</accession>
<dbReference type="Proteomes" id="UP000001929">
    <property type="component" value="Chromosome"/>
</dbReference>
<dbReference type="Pfam" id="PF04390">
    <property type="entry name" value="LptE"/>
    <property type="match status" value="1"/>
</dbReference>
<sequence>MSWSRRQALVLLAGALVPAGCGFRPMLADRPGAAGRGGASGALAGIYVHSVTYSKEEDARFGQEIRNALIDRLGLPDQPTYGLTLVGSLIRRSSGITKRDRTTRYTMSASITFQLRALDRAGVQPPKPLLSGTETSWAAYDVIGSPFANEMNERDAVSRTAEQIADQLYTRLGAYFSQAPAPAGRVL</sequence>
<dbReference type="STRING" id="269796.Rru_A3630"/>